<feature type="region of interest" description="Disordered" evidence="1">
    <location>
        <begin position="29"/>
        <end position="67"/>
    </location>
</feature>
<accession>A0A918WFJ3</accession>
<organism evidence="2 3">
    <name type="scientific">Streptomyces cinnamoneus</name>
    <name type="common">Streptoverticillium cinnamoneum</name>
    <dbReference type="NCBI Taxonomy" id="53446"/>
    <lineage>
        <taxon>Bacteria</taxon>
        <taxon>Bacillati</taxon>
        <taxon>Actinomycetota</taxon>
        <taxon>Actinomycetes</taxon>
        <taxon>Kitasatosporales</taxon>
        <taxon>Streptomycetaceae</taxon>
        <taxon>Streptomyces</taxon>
        <taxon>Streptomyces cinnamoneus group</taxon>
    </lineage>
</organism>
<name>A0A918WFJ3_STRCJ</name>
<proteinExistence type="predicted"/>
<gene>
    <name evidence="2" type="ORF">GCM10010507_10190</name>
</gene>
<protein>
    <submittedName>
        <fullName evidence="2">Uncharacterized protein</fullName>
    </submittedName>
</protein>
<evidence type="ECO:0000313" key="3">
    <source>
        <dbReference type="Proteomes" id="UP000646244"/>
    </source>
</evidence>
<reference evidence="2" key="2">
    <citation type="submission" date="2020-09" db="EMBL/GenBank/DDBJ databases">
        <authorList>
            <person name="Sun Q."/>
            <person name="Ohkuma M."/>
        </authorList>
    </citation>
    <scope>NUCLEOTIDE SEQUENCE</scope>
    <source>
        <strain evidence="2">JCM 4633</strain>
    </source>
</reference>
<dbReference type="AlphaFoldDB" id="A0A918WFJ3"/>
<feature type="compositionally biased region" description="Basic and acidic residues" evidence="1">
    <location>
        <begin position="41"/>
        <end position="52"/>
    </location>
</feature>
<evidence type="ECO:0000256" key="1">
    <source>
        <dbReference type="SAM" id="MobiDB-lite"/>
    </source>
</evidence>
<sequence length="77" mass="8297">MCKAPWGLKASTGSLAGLPQQQAADGRLELAVDKPSPPHRLTPDPRDGDHRMPGGGGRASHESRAVPQFCDVERWQL</sequence>
<comment type="caution">
    <text evidence="2">The sequence shown here is derived from an EMBL/GenBank/DDBJ whole genome shotgun (WGS) entry which is preliminary data.</text>
</comment>
<dbReference type="EMBL" id="BMVB01000003">
    <property type="protein sequence ID" value="GHC38569.1"/>
    <property type="molecule type" value="Genomic_DNA"/>
</dbReference>
<evidence type="ECO:0000313" key="2">
    <source>
        <dbReference type="EMBL" id="GHC38569.1"/>
    </source>
</evidence>
<dbReference type="Proteomes" id="UP000646244">
    <property type="component" value="Unassembled WGS sequence"/>
</dbReference>
<reference evidence="2" key="1">
    <citation type="journal article" date="2014" name="Int. J. Syst. Evol. Microbiol.">
        <title>Complete genome sequence of Corynebacterium casei LMG S-19264T (=DSM 44701T), isolated from a smear-ripened cheese.</title>
        <authorList>
            <consortium name="US DOE Joint Genome Institute (JGI-PGF)"/>
            <person name="Walter F."/>
            <person name="Albersmeier A."/>
            <person name="Kalinowski J."/>
            <person name="Ruckert C."/>
        </authorList>
    </citation>
    <scope>NUCLEOTIDE SEQUENCE</scope>
    <source>
        <strain evidence="2">JCM 4633</strain>
    </source>
</reference>